<dbReference type="InterPro" id="IPR009467">
    <property type="entry name" value="Glycolipid-bd_prot_put"/>
</dbReference>
<dbReference type="Proteomes" id="UP001382904">
    <property type="component" value="Unassembled WGS sequence"/>
</dbReference>
<comment type="caution">
    <text evidence="1">The sequence shown here is derived from an EMBL/GenBank/DDBJ whole genome shotgun (WGS) entry which is preliminary data.</text>
</comment>
<dbReference type="SUPFAM" id="SSF159275">
    <property type="entry name" value="PA1994-like"/>
    <property type="match status" value="1"/>
</dbReference>
<evidence type="ECO:0000313" key="1">
    <source>
        <dbReference type="EMBL" id="MEJ8640880.1"/>
    </source>
</evidence>
<reference evidence="1 2" key="1">
    <citation type="submission" date="2024-03" db="EMBL/GenBank/DDBJ databases">
        <title>Novel Streptomyces species of biotechnological and ecological value are a feature of Machair soil.</title>
        <authorList>
            <person name="Prole J.R."/>
            <person name="Goodfellow M."/>
            <person name="Allenby N."/>
            <person name="Ward A.C."/>
        </authorList>
    </citation>
    <scope>NUCLEOTIDE SEQUENCE [LARGE SCALE GENOMIC DNA]</scope>
    <source>
        <strain evidence="1 2">MS1.HAVA.3</strain>
    </source>
</reference>
<protein>
    <submittedName>
        <fullName evidence="1">Glycolipid-binding domain-containing protein</fullName>
    </submittedName>
</protein>
<name>A0ABU8TZP5_9ACTN</name>
<dbReference type="Pfam" id="PF06475">
    <property type="entry name" value="Glycolipid_bind"/>
    <property type="match status" value="1"/>
</dbReference>
<proteinExistence type="predicted"/>
<organism evidence="1 2">
    <name type="scientific">Streptomyces caledonius</name>
    <dbReference type="NCBI Taxonomy" id="3134107"/>
    <lineage>
        <taxon>Bacteria</taxon>
        <taxon>Bacillati</taxon>
        <taxon>Actinomycetota</taxon>
        <taxon>Actinomycetes</taxon>
        <taxon>Kitasatosporales</taxon>
        <taxon>Streptomycetaceae</taxon>
        <taxon>Streptomyces</taxon>
    </lineage>
</organism>
<evidence type="ECO:0000313" key="2">
    <source>
        <dbReference type="Proteomes" id="UP001382904"/>
    </source>
</evidence>
<gene>
    <name evidence="1" type="ORF">WKI68_04250</name>
</gene>
<accession>A0ABU8TZP5</accession>
<dbReference type="EMBL" id="JBBKAM010000002">
    <property type="protein sequence ID" value="MEJ8640880.1"/>
    <property type="molecule type" value="Genomic_DNA"/>
</dbReference>
<sequence>MGSTRSRVRTWEIFPGTGYSTAWVDLAPRGLTARGRAVGLVPEPYWVTYALETSDEYVTSRLSVTVESATSAKELDLRNDAGRWTVDGAYRPDLDGALDCDLGLCPLTNTMPVLRHGLHQGPGTEPHHFLMAWVSVPDLAVSANRQTYTHLARAEHGARIRYESGDFLADVEFDDDGLVLAYPSLAAALTH</sequence>
<keyword evidence="2" id="KW-1185">Reference proteome</keyword>